<gene>
    <name evidence="2" type="ORF">G163CM_25090</name>
</gene>
<dbReference type="Proteomes" id="UP001199659">
    <property type="component" value="Chromosome"/>
</dbReference>
<dbReference type="InterPro" id="IPR012338">
    <property type="entry name" value="Beta-lactam/transpept-like"/>
</dbReference>
<dbReference type="PANTHER" id="PTHR46825:SF8">
    <property type="entry name" value="BETA-LACTAMASE-RELATED"/>
    <property type="match status" value="1"/>
</dbReference>
<reference evidence="2 3" key="1">
    <citation type="journal article" date="2022" name="Int. J. Syst. Evol. Microbiol.">
        <title>Pseudocitrobacter corydidari sp. nov., isolated from the Asian emerald cockroach Corydidarum magnifica.</title>
        <authorList>
            <person name="Guzman J."/>
            <person name="Poehlein A."/>
            <person name="Glaeser S.P."/>
            <person name="Schwengers O."/>
            <person name="Blom J."/>
            <person name="Hollensteiner J."/>
            <person name="Kampfer P."/>
            <person name="Vilcinskas A."/>
        </authorList>
    </citation>
    <scope>NUCLEOTIDE SEQUENCE [LARGE SCALE GENOMIC DNA]</scope>
    <source>
        <strain evidence="2">G163CM</strain>
    </source>
</reference>
<evidence type="ECO:0000313" key="2">
    <source>
        <dbReference type="EMBL" id="UGS41792.1"/>
    </source>
</evidence>
<evidence type="ECO:0000313" key="3">
    <source>
        <dbReference type="Proteomes" id="UP001199659"/>
    </source>
</evidence>
<name>A0ABY3S4Y4_9ENTR</name>
<protein>
    <recommendedName>
        <fullName evidence="1">Beta-lactamase-related domain-containing protein</fullName>
    </recommendedName>
</protein>
<organism evidence="2 3">
    <name type="scientific">Pseudocitrobacter corydidari</name>
    <dbReference type="NCBI Taxonomy" id="2891570"/>
    <lineage>
        <taxon>Bacteria</taxon>
        <taxon>Pseudomonadati</taxon>
        <taxon>Pseudomonadota</taxon>
        <taxon>Gammaproteobacteria</taxon>
        <taxon>Enterobacterales</taxon>
        <taxon>Enterobacteriaceae</taxon>
        <taxon>Pseudocitrobacter</taxon>
    </lineage>
</organism>
<dbReference type="Pfam" id="PF00144">
    <property type="entry name" value="Beta-lactamase"/>
    <property type="match status" value="1"/>
</dbReference>
<proteinExistence type="predicted"/>
<dbReference type="Gene3D" id="3.40.710.10">
    <property type="entry name" value="DD-peptidase/beta-lactamase superfamily"/>
    <property type="match status" value="1"/>
</dbReference>
<dbReference type="SUPFAM" id="SSF56601">
    <property type="entry name" value="beta-lactamase/transpeptidase-like"/>
    <property type="match status" value="1"/>
</dbReference>
<evidence type="ECO:0000259" key="1">
    <source>
        <dbReference type="Pfam" id="PF00144"/>
    </source>
</evidence>
<feature type="domain" description="Beta-lactamase-related" evidence="1">
    <location>
        <begin position="100"/>
        <end position="427"/>
    </location>
</feature>
<keyword evidence="3" id="KW-1185">Reference proteome</keyword>
<sequence length="448" mass="49636">MPVICRMAFRYPANTFSLFPAVFISVIQLLLRVEKVRCAGMSEILLKTIPLPLTLLMGMFLTGCHSSLSSNPVDTLDTNTSLHTLCDTPLNQQIAQLSRDHFARQRSTALVIGVISHNQPPQLFSYGFTDSDKRVPVTGDTLFAVGSVTKGVTAEIAALQVQENKLAWSSTLRELLPSEKDLSPDAQRITVEQLASHTAGLPRQAYDLPMLGKLVRYVFTGEPFYDDLDRGEYQDYLSTFRAPDNVQVNYSNLGYAILDSALEQNASRTIPDMAQQDIFTPLKMTHTGYAPEKLPGYILRARGQAGDQPKFVARGEVVPEWRFSHDMVGAASMWSTGNDLLRYLQAHLSGTGNAQLDRAFADAMTLRRFQSDDDAAALGWLGYSAYGQTLLYQSGFIGGYSSYIGLDKRHGNAIVVLQNSFNWQNDIGHRLLLRMAVASEHPRICTAQ</sequence>
<accession>A0ABY3S4Y4</accession>
<dbReference type="InterPro" id="IPR050491">
    <property type="entry name" value="AmpC-like"/>
</dbReference>
<dbReference type="InterPro" id="IPR001466">
    <property type="entry name" value="Beta-lactam-related"/>
</dbReference>
<dbReference type="EMBL" id="CP087880">
    <property type="protein sequence ID" value="UGS41792.1"/>
    <property type="molecule type" value="Genomic_DNA"/>
</dbReference>
<dbReference type="PANTHER" id="PTHR46825">
    <property type="entry name" value="D-ALANYL-D-ALANINE-CARBOXYPEPTIDASE/ENDOPEPTIDASE AMPH"/>
    <property type="match status" value="1"/>
</dbReference>